<keyword evidence="2 12" id="KW-0820">tRNA-binding</keyword>
<comment type="subunit">
    <text evidence="12">Monomer.</text>
</comment>
<dbReference type="PANTHER" id="PTHR11777">
    <property type="entry name" value="ALANYL-TRNA SYNTHETASE"/>
    <property type="match status" value="1"/>
</dbReference>
<keyword evidence="4" id="KW-0479">Metal-binding</keyword>
<dbReference type="Pfam" id="PF01411">
    <property type="entry name" value="tRNA-synt_2c"/>
    <property type="match status" value="1"/>
</dbReference>
<dbReference type="PRINTS" id="PR00980">
    <property type="entry name" value="TRNASYNTHALA"/>
</dbReference>
<evidence type="ECO:0000256" key="6">
    <source>
        <dbReference type="ARBA" id="ARBA00022833"/>
    </source>
</evidence>
<dbReference type="InterPro" id="IPR018164">
    <property type="entry name" value="Ala-tRNA-synth_IIc_N"/>
</dbReference>
<dbReference type="GO" id="GO:0005739">
    <property type="term" value="C:mitochondrion"/>
    <property type="evidence" value="ECO:0007669"/>
    <property type="project" value="UniProtKB-SubCell"/>
</dbReference>
<keyword evidence="8 12" id="KW-0694">RNA-binding</keyword>
<evidence type="ECO:0000259" key="13">
    <source>
        <dbReference type="PROSITE" id="PS50860"/>
    </source>
</evidence>
<evidence type="ECO:0000256" key="2">
    <source>
        <dbReference type="ARBA" id="ARBA00022555"/>
    </source>
</evidence>
<sequence>MTNQDQSQEWTTDSVRSEFCNYFSSRGHSFVPSSPCVPIDDPTLFFTNAGMNQFKPIFLDQIQPDSPLEKLRRVVNYQKCIRAGGKHNDLEDVGRDTYHHTFFEMLGSWSFGDYFKEEAIEMAFDLLVNVFRLEKERLYVTYFEGNGDVEPDLEARDIWLKILPKERVLGCGYKDNFWEMGDSGPCGPCSEIHYDRVGNRDASSLVNSDDPDVIEIWNIVFVQYERTVNSSRLVPLKQKHIDTGMGLERLVSILQGKKSNYDIDSFERLLMALSTESKIGPYTGKVGDKDTDMKDTAFRIVADHARTLCFSVADGAIPGNKGSGFVLRRILRRGMRYGQQILGCSPGLFSRLVPVVVGIYSDSYPELRQNEEFIVKVVTKEEKAFSKMLTRGIKYFTKVQTELELGQSKTIPGENVFFLHDSLGFPVDLTQVMASDVGLDIDLEGYKMEMQRHRDRSRRK</sequence>
<evidence type="ECO:0000256" key="8">
    <source>
        <dbReference type="ARBA" id="ARBA00022884"/>
    </source>
</evidence>
<comment type="similarity">
    <text evidence="1 12">Belongs to the class-II aminoacyl-tRNA synthetase family.</text>
</comment>
<dbReference type="GO" id="GO:0070143">
    <property type="term" value="P:mitochondrial alanyl-tRNA aminoacylation"/>
    <property type="evidence" value="ECO:0007669"/>
    <property type="project" value="UniProtKB-UniRule"/>
</dbReference>
<organism evidence="14">
    <name type="scientific">Pseudictyota dubia</name>
    <dbReference type="NCBI Taxonomy" id="2749911"/>
    <lineage>
        <taxon>Eukaryota</taxon>
        <taxon>Sar</taxon>
        <taxon>Stramenopiles</taxon>
        <taxon>Ochrophyta</taxon>
        <taxon>Bacillariophyta</taxon>
        <taxon>Mediophyceae</taxon>
        <taxon>Biddulphiophycidae</taxon>
        <taxon>Eupodiscales</taxon>
        <taxon>Odontellaceae</taxon>
        <taxon>Pseudictyota</taxon>
    </lineage>
</organism>
<keyword evidence="12" id="KW-0963">Cytoplasm</keyword>
<dbReference type="EC" id="6.1.1.7" evidence="12"/>
<dbReference type="GO" id="GO:0005524">
    <property type="term" value="F:ATP binding"/>
    <property type="evidence" value="ECO:0007669"/>
    <property type="project" value="UniProtKB-UniRule"/>
</dbReference>
<dbReference type="GO" id="GO:0000049">
    <property type="term" value="F:tRNA binding"/>
    <property type="evidence" value="ECO:0007669"/>
    <property type="project" value="UniProtKB-KW"/>
</dbReference>
<dbReference type="InterPro" id="IPR002318">
    <property type="entry name" value="Ala-tRNA-lgiase_IIc"/>
</dbReference>
<dbReference type="GO" id="GO:0002161">
    <property type="term" value="F:aminoacyl-tRNA deacylase activity"/>
    <property type="evidence" value="ECO:0007669"/>
    <property type="project" value="TreeGrafter"/>
</dbReference>
<dbReference type="PANTHER" id="PTHR11777:SF9">
    <property type="entry name" value="ALANINE--TRNA LIGASE, CYTOPLASMIC"/>
    <property type="match status" value="1"/>
</dbReference>
<evidence type="ECO:0000256" key="7">
    <source>
        <dbReference type="ARBA" id="ARBA00022840"/>
    </source>
</evidence>
<protein>
    <recommendedName>
        <fullName evidence="12">Alanine--tRNA ligase</fullName>
        <ecNumber evidence="12">6.1.1.7</ecNumber>
    </recommendedName>
    <alternativeName>
        <fullName evidence="12">Alanyl-tRNA synthetase</fullName>
        <shortName evidence="12">AlaRS</shortName>
    </alternativeName>
</protein>
<comment type="catalytic activity">
    <reaction evidence="11 12">
        <text>tRNA(Ala) + L-alanine + ATP = L-alanyl-tRNA(Ala) + AMP + diphosphate</text>
        <dbReference type="Rhea" id="RHEA:12540"/>
        <dbReference type="Rhea" id="RHEA-COMP:9657"/>
        <dbReference type="Rhea" id="RHEA-COMP:9923"/>
        <dbReference type="ChEBI" id="CHEBI:30616"/>
        <dbReference type="ChEBI" id="CHEBI:33019"/>
        <dbReference type="ChEBI" id="CHEBI:57972"/>
        <dbReference type="ChEBI" id="CHEBI:78442"/>
        <dbReference type="ChEBI" id="CHEBI:78497"/>
        <dbReference type="ChEBI" id="CHEBI:456215"/>
        <dbReference type="EC" id="6.1.1.7"/>
    </reaction>
</comment>
<evidence type="ECO:0000256" key="4">
    <source>
        <dbReference type="ARBA" id="ARBA00022723"/>
    </source>
</evidence>
<dbReference type="SUPFAM" id="SSF101353">
    <property type="entry name" value="Putative anticodon-binding domain of alanyl-tRNA synthetase (AlaRS)"/>
    <property type="match status" value="1"/>
</dbReference>
<dbReference type="InterPro" id="IPR018165">
    <property type="entry name" value="Ala-tRNA-synth_IIc_core"/>
</dbReference>
<evidence type="ECO:0000313" key="14">
    <source>
        <dbReference type="EMBL" id="CAD8322027.1"/>
    </source>
</evidence>
<keyword evidence="3 12" id="KW-0436">Ligase</keyword>
<dbReference type="SUPFAM" id="SSF55681">
    <property type="entry name" value="Class II aaRS and biotin synthetases"/>
    <property type="match status" value="1"/>
</dbReference>
<dbReference type="GO" id="GO:0008270">
    <property type="term" value="F:zinc ion binding"/>
    <property type="evidence" value="ECO:0007669"/>
    <property type="project" value="UniProtKB-UniRule"/>
</dbReference>
<evidence type="ECO:0000256" key="3">
    <source>
        <dbReference type="ARBA" id="ARBA00022598"/>
    </source>
</evidence>
<dbReference type="InterPro" id="IPR045864">
    <property type="entry name" value="aa-tRNA-synth_II/BPL/LPL"/>
</dbReference>
<comment type="caution">
    <text evidence="12">Lacks conserved residue(s) required for the propagation of feature annotation.</text>
</comment>
<evidence type="ECO:0000256" key="12">
    <source>
        <dbReference type="HAMAP-Rule" id="MF_03133"/>
    </source>
</evidence>
<dbReference type="EMBL" id="HBED01040639">
    <property type="protein sequence ID" value="CAD8322027.1"/>
    <property type="molecule type" value="Transcribed_RNA"/>
</dbReference>
<evidence type="ECO:0000256" key="9">
    <source>
        <dbReference type="ARBA" id="ARBA00022917"/>
    </source>
</evidence>
<dbReference type="AlphaFoldDB" id="A0A7R9WFC1"/>
<dbReference type="GO" id="GO:0004813">
    <property type="term" value="F:alanine-tRNA ligase activity"/>
    <property type="evidence" value="ECO:0007669"/>
    <property type="project" value="UniProtKB-UniRule"/>
</dbReference>
<keyword evidence="6" id="KW-0862">Zinc</keyword>
<dbReference type="InterPro" id="IPR023033">
    <property type="entry name" value="Ala_tRNA_ligase_euk/bac"/>
</dbReference>
<dbReference type="PROSITE" id="PS50860">
    <property type="entry name" value="AA_TRNA_LIGASE_II_ALA"/>
    <property type="match status" value="1"/>
</dbReference>
<dbReference type="FunFam" id="3.30.930.10:FF:000011">
    <property type="entry name" value="Alanine--tRNA ligase, cytoplasmic"/>
    <property type="match status" value="1"/>
</dbReference>
<proteinExistence type="inferred from homology"/>
<keyword evidence="10 12" id="KW-0030">Aminoacyl-tRNA synthetase</keyword>
<dbReference type="InterPro" id="IPR050058">
    <property type="entry name" value="Ala-tRNA_ligase"/>
</dbReference>
<reference evidence="14" key="1">
    <citation type="submission" date="2021-01" db="EMBL/GenBank/DDBJ databases">
        <authorList>
            <person name="Corre E."/>
            <person name="Pelletier E."/>
            <person name="Niang G."/>
            <person name="Scheremetjew M."/>
            <person name="Finn R."/>
            <person name="Kale V."/>
            <person name="Holt S."/>
            <person name="Cochrane G."/>
            <person name="Meng A."/>
            <person name="Brown T."/>
            <person name="Cohen L."/>
        </authorList>
    </citation>
    <scope>NUCLEOTIDE SEQUENCE</scope>
    <source>
        <strain evidence="14">CCMP147</strain>
    </source>
</reference>
<keyword evidence="5 12" id="KW-0547">Nucleotide-binding</keyword>
<dbReference type="NCBIfam" id="TIGR00344">
    <property type="entry name" value="alaS"/>
    <property type="match status" value="1"/>
</dbReference>
<evidence type="ECO:0000256" key="10">
    <source>
        <dbReference type="ARBA" id="ARBA00023146"/>
    </source>
</evidence>
<keyword evidence="9 12" id="KW-0648">Protein biosynthesis</keyword>
<comment type="domain">
    <text evidence="12">Consists of three domains; the N-terminal catalytic domain, the editing domain and the C-terminal C-Ala domain. The editing domain removes incorrectly charged amino acids, while the C-Ala domain, along with tRNA(Ala), serves as a bridge to cooperatively bring together the editing and aminoacylation centers thus stimulating deacylation of misacylated tRNAs.</text>
</comment>
<evidence type="ECO:0000256" key="1">
    <source>
        <dbReference type="ARBA" id="ARBA00008226"/>
    </source>
</evidence>
<comment type="function">
    <text evidence="12">Catalyzes the attachment of alanine to tRNA(Ala) in a two-step reaction: alanine is first activated by ATP to form Ala-AMP and then transferred to the acceptor end of tRNA(Ala). Also edits incorrectly charged tRNA(Ala) via its editing domain.</text>
</comment>
<feature type="domain" description="Alanyl-transfer RNA synthetases family profile" evidence="13">
    <location>
        <begin position="10"/>
        <end position="460"/>
    </location>
</feature>
<comment type="subcellular location">
    <subcellularLocation>
        <location evidence="12">Mitochondrion</location>
    </subcellularLocation>
    <subcellularLocation>
        <location evidence="12">Cytoplasm</location>
    </subcellularLocation>
</comment>
<keyword evidence="12" id="KW-0496">Mitochondrion</keyword>
<keyword evidence="7 12" id="KW-0067">ATP-binding</keyword>
<dbReference type="InterPro" id="IPR018162">
    <property type="entry name" value="Ala-tRNA-ligase_IIc_anticod-bd"/>
</dbReference>
<dbReference type="Gene3D" id="3.30.930.10">
    <property type="entry name" value="Bira Bifunctional Protein, Domain 2"/>
    <property type="match status" value="1"/>
</dbReference>
<evidence type="ECO:0000256" key="11">
    <source>
        <dbReference type="ARBA" id="ARBA00048300"/>
    </source>
</evidence>
<evidence type="ECO:0000256" key="5">
    <source>
        <dbReference type="ARBA" id="ARBA00022741"/>
    </source>
</evidence>
<accession>A0A7R9WFC1</accession>
<gene>
    <name evidence="14" type="ORF">TDUB1175_LOCUS20443</name>
</gene>
<dbReference type="CDD" id="cd00673">
    <property type="entry name" value="AlaRS_core"/>
    <property type="match status" value="1"/>
</dbReference>
<name>A0A7R9WFC1_9STRA</name>
<dbReference type="HAMAP" id="MF_00036_B">
    <property type="entry name" value="Ala_tRNA_synth_B"/>
    <property type="match status" value="1"/>
</dbReference>